<evidence type="ECO:0000256" key="2">
    <source>
        <dbReference type="ARBA" id="ARBA00022490"/>
    </source>
</evidence>
<proteinExistence type="predicted"/>
<dbReference type="GO" id="GO:0120293">
    <property type="term" value="C:dynein axonemal particle"/>
    <property type="evidence" value="ECO:0007669"/>
    <property type="project" value="UniProtKB-SubCell"/>
</dbReference>
<dbReference type="InterPro" id="IPR050687">
    <property type="entry name" value="Dynein_IC"/>
</dbReference>
<dbReference type="InterPro" id="IPR036322">
    <property type="entry name" value="WD40_repeat_dom_sf"/>
</dbReference>
<name>A0A6I8N8R2_ORNAN</name>
<dbReference type="GO" id="GO:0045504">
    <property type="term" value="F:dynein heavy chain binding"/>
    <property type="evidence" value="ECO:0000318"/>
    <property type="project" value="GO_Central"/>
</dbReference>
<evidence type="ECO:0000256" key="1">
    <source>
        <dbReference type="ARBA" id="ARBA00004611"/>
    </source>
</evidence>
<evidence type="ECO:0000313" key="16">
    <source>
        <dbReference type="Ensembl" id="ENSOANP00000037175.1"/>
    </source>
</evidence>
<evidence type="ECO:0000256" key="9">
    <source>
        <dbReference type="ARBA" id="ARBA00024190"/>
    </source>
</evidence>
<dbReference type="GO" id="GO:0005858">
    <property type="term" value="C:axonemal dynein complex"/>
    <property type="evidence" value="ECO:0000318"/>
    <property type="project" value="GO_Central"/>
</dbReference>
<dbReference type="InterPro" id="IPR015943">
    <property type="entry name" value="WD40/YVTN_repeat-like_dom_sf"/>
</dbReference>
<dbReference type="Ensembl" id="ENSOANT00000061963.1">
    <property type="protein sequence ID" value="ENSOANP00000037175.1"/>
    <property type="gene ID" value="ENSOANG00000007145.3"/>
</dbReference>
<reference evidence="16" key="3">
    <citation type="submission" date="2025-09" db="UniProtKB">
        <authorList>
            <consortium name="Ensembl"/>
        </authorList>
    </citation>
    <scope>IDENTIFICATION</scope>
    <source>
        <strain evidence="16">Glennie</strain>
    </source>
</reference>
<dbReference type="InParanoid" id="A0A6I8N8R2"/>
<dbReference type="FunFam" id="2.130.10.10:FF:000373">
    <property type="entry name" value="WD repeat domain 78"/>
    <property type="match status" value="1"/>
</dbReference>
<feature type="compositionally biased region" description="Polar residues" evidence="15">
    <location>
        <begin position="323"/>
        <end position="332"/>
    </location>
</feature>
<evidence type="ECO:0000256" key="12">
    <source>
        <dbReference type="ARBA" id="ARBA00057635"/>
    </source>
</evidence>
<evidence type="ECO:0000256" key="8">
    <source>
        <dbReference type="ARBA" id="ARBA00023273"/>
    </source>
</evidence>
<evidence type="ECO:0000256" key="15">
    <source>
        <dbReference type="SAM" id="MobiDB-lite"/>
    </source>
</evidence>
<dbReference type="FunFam" id="2.130.10.10:FF:000379">
    <property type="entry name" value="WD repeat domain 78"/>
    <property type="match status" value="1"/>
</dbReference>
<evidence type="ECO:0000256" key="14">
    <source>
        <dbReference type="PROSITE-ProRule" id="PRU00221"/>
    </source>
</evidence>
<dbReference type="Pfam" id="PF00400">
    <property type="entry name" value="WD40"/>
    <property type="match status" value="2"/>
</dbReference>
<dbReference type="Bgee" id="ENSOANG00000007145">
    <property type="expression patterns" value="Expressed in testis and 4 other cell types or tissues"/>
</dbReference>
<feature type="compositionally biased region" description="Basic and acidic residues" evidence="15">
    <location>
        <begin position="310"/>
        <end position="320"/>
    </location>
</feature>
<reference evidence="16 17" key="1">
    <citation type="journal article" date="2008" name="Nature">
        <title>Genome analysis of the platypus reveals unique signatures of evolution.</title>
        <authorList>
            <person name="Warren W.C."/>
            <person name="Hillier L.W."/>
            <person name="Marshall Graves J.A."/>
            <person name="Birney E."/>
            <person name="Ponting C.P."/>
            <person name="Grutzner F."/>
            <person name="Belov K."/>
            <person name="Miller W."/>
            <person name="Clarke L."/>
            <person name="Chinwalla A.T."/>
            <person name="Yang S.P."/>
            <person name="Heger A."/>
            <person name="Locke D.P."/>
            <person name="Miethke P."/>
            <person name="Waters P.D."/>
            <person name="Veyrunes F."/>
            <person name="Fulton L."/>
            <person name="Fulton B."/>
            <person name="Graves T."/>
            <person name="Wallis J."/>
            <person name="Puente X.S."/>
            <person name="Lopez-Otin C."/>
            <person name="Ordonez G.R."/>
            <person name="Eichler E.E."/>
            <person name="Chen L."/>
            <person name="Cheng Z."/>
            <person name="Deakin J.E."/>
            <person name="Alsop A."/>
            <person name="Thompson K."/>
            <person name="Kirby P."/>
            <person name="Papenfuss A.T."/>
            <person name="Wakefield M.J."/>
            <person name="Olender T."/>
            <person name="Lancet D."/>
            <person name="Huttley G.A."/>
            <person name="Smit A.F."/>
            <person name="Pask A."/>
            <person name="Temple-Smith P."/>
            <person name="Batzer M.A."/>
            <person name="Walker J.A."/>
            <person name="Konkel M.K."/>
            <person name="Harris R.S."/>
            <person name="Whittington C.M."/>
            <person name="Wong E.S."/>
            <person name="Gemmell N.J."/>
            <person name="Buschiazzo E."/>
            <person name="Vargas Jentzsch I.M."/>
            <person name="Merkel A."/>
            <person name="Schmitz J."/>
            <person name="Zemann A."/>
            <person name="Churakov G."/>
            <person name="Kriegs J.O."/>
            <person name="Brosius J."/>
            <person name="Murchison E.P."/>
            <person name="Sachidanandam R."/>
            <person name="Smith C."/>
            <person name="Hannon G.J."/>
            <person name="Tsend-Ayush E."/>
            <person name="McMillan D."/>
            <person name="Attenborough R."/>
            <person name="Rens W."/>
            <person name="Ferguson-Smith M."/>
            <person name="Lefevre C.M."/>
            <person name="Sharp J.A."/>
            <person name="Nicholas K.R."/>
            <person name="Ray D.A."/>
            <person name="Kube M."/>
            <person name="Reinhardt R."/>
            <person name="Pringle T.H."/>
            <person name="Taylor J."/>
            <person name="Jones R.C."/>
            <person name="Nixon B."/>
            <person name="Dacheux J.L."/>
            <person name="Niwa H."/>
            <person name="Sekita Y."/>
            <person name="Huang X."/>
            <person name="Stark A."/>
            <person name="Kheradpour P."/>
            <person name="Kellis M."/>
            <person name="Flicek P."/>
            <person name="Chen Y."/>
            <person name="Webber C."/>
            <person name="Hardison R."/>
            <person name="Nelson J."/>
            <person name="Hallsworth-Pepin K."/>
            <person name="Delehaunty K."/>
            <person name="Markovic C."/>
            <person name="Minx P."/>
            <person name="Feng Y."/>
            <person name="Kremitzki C."/>
            <person name="Mitreva M."/>
            <person name="Glasscock J."/>
            <person name="Wylie T."/>
            <person name="Wohldmann P."/>
            <person name="Thiru P."/>
            <person name="Nhan M.N."/>
            <person name="Pohl C.S."/>
            <person name="Smith S.M."/>
            <person name="Hou S."/>
            <person name="Nefedov M."/>
            <person name="de Jong P.J."/>
            <person name="Renfree M.B."/>
            <person name="Mardis E.R."/>
            <person name="Wilson R.K."/>
        </authorList>
    </citation>
    <scope>NUCLEOTIDE SEQUENCE [LARGE SCALE GENOMIC DNA]</scope>
    <source>
        <strain evidence="16 17">Glennie</strain>
    </source>
</reference>
<keyword evidence="5" id="KW-0282">Flagellum</keyword>
<dbReference type="PANTHER" id="PTHR12442">
    <property type="entry name" value="DYNEIN INTERMEDIATE CHAIN"/>
    <property type="match status" value="1"/>
</dbReference>
<reference evidence="16" key="2">
    <citation type="submission" date="2025-08" db="UniProtKB">
        <authorList>
            <consortium name="Ensembl"/>
        </authorList>
    </citation>
    <scope>IDENTIFICATION</scope>
    <source>
        <strain evidence="16">Glennie</strain>
    </source>
</reference>
<dbReference type="GO" id="GO:0002244">
    <property type="term" value="P:hematopoietic progenitor cell differentiation"/>
    <property type="evidence" value="ECO:0007669"/>
    <property type="project" value="Ensembl"/>
</dbReference>
<dbReference type="GO" id="GO:0045503">
    <property type="term" value="F:dynein light chain binding"/>
    <property type="evidence" value="ECO:0000318"/>
    <property type="project" value="GO_Central"/>
</dbReference>
<dbReference type="FunCoup" id="A0A6I8N8R2">
    <property type="interactions" value="210"/>
</dbReference>
<evidence type="ECO:0000256" key="6">
    <source>
        <dbReference type="ARBA" id="ARBA00023069"/>
    </source>
</evidence>
<dbReference type="PROSITE" id="PS50082">
    <property type="entry name" value="WD_REPEATS_2"/>
    <property type="match status" value="2"/>
</dbReference>
<feature type="compositionally biased region" description="Polar residues" evidence="15">
    <location>
        <begin position="10"/>
        <end position="23"/>
    </location>
</feature>
<comment type="subunit">
    <text evidence="13">Part of the multisubunit axonemal dynein complex formed at least of two heavy chains and a number of intermediate and light chains. Associated with axonemal dynein subunits such as, DNAH2, DNAI3, and DYNLT1. Interacts with DYNLT1.</text>
</comment>
<feature type="region of interest" description="Disordered" evidence="15">
    <location>
        <begin position="303"/>
        <end position="332"/>
    </location>
</feature>
<dbReference type="OMA" id="VFVWSIK"/>
<keyword evidence="17" id="KW-1185">Reference proteome</keyword>
<keyword evidence="3 14" id="KW-0853">WD repeat</keyword>
<evidence type="ECO:0000256" key="3">
    <source>
        <dbReference type="ARBA" id="ARBA00022574"/>
    </source>
</evidence>
<feature type="repeat" description="WD" evidence="14">
    <location>
        <begin position="710"/>
        <end position="745"/>
    </location>
</feature>
<protein>
    <recommendedName>
        <fullName evidence="10">Dynein axonemal intermediate chain 4</fullName>
    </recommendedName>
    <alternativeName>
        <fullName evidence="11">WD repeat-containing protein 78</fullName>
    </alternativeName>
</protein>
<dbReference type="Proteomes" id="UP000002279">
    <property type="component" value="Chromosome 18"/>
</dbReference>
<evidence type="ECO:0000256" key="10">
    <source>
        <dbReference type="ARBA" id="ARBA00040002"/>
    </source>
</evidence>
<keyword evidence="7" id="KW-0206">Cytoskeleton</keyword>
<keyword evidence="8" id="KW-0966">Cell projection</keyword>
<evidence type="ECO:0000256" key="5">
    <source>
        <dbReference type="ARBA" id="ARBA00022846"/>
    </source>
</evidence>
<keyword evidence="4" id="KW-0677">Repeat</keyword>
<comment type="function">
    <text evidence="12">Plays a critical role in the assembly of axonemal dynein complex, thereby playing a role in ciliary motility.</text>
</comment>
<keyword evidence="6" id="KW-0969">Cilium</keyword>
<dbReference type="Gene3D" id="2.130.10.10">
    <property type="entry name" value="YVTN repeat-like/Quinoprotein amine dehydrogenase"/>
    <property type="match status" value="1"/>
</dbReference>
<keyword evidence="2" id="KW-0963">Cytoplasm</keyword>
<dbReference type="GO" id="GO:0070286">
    <property type="term" value="P:axonemal dynein complex assembly"/>
    <property type="evidence" value="ECO:0007669"/>
    <property type="project" value="Ensembl"/>
</dbReference>
<dbReference type="GO" id="GO:0003341">
    <property type="term" value="P:cilium movement"/>
    <property type="evidence" value="ECO:0000318"/>
    <property type="project" value="GO_Central"/>
</dbReference>
<dbReference type="AlphaFoldDB" id="A0A6I8N8R2"/>
<dbReference type="SMART" id="SM00320">
    <property type="entry name" value="WD40"/>
    <property type="match status" value="4"/>
</dbReference>
<dbReference type="GO" id="GO:0031514">
    <property type="term" value="C:motile cilium"/>
    <property type="evidence" value="ECO:0007669"/>
    <property type="project" value="Ensembl"/>
</dbReference>
<comment type="subcellular location">
    <subcellularLocation>
        <location evidence="1">Cytoplasm</location>
        <location evidence="1">Cytoskeleton</location>
        <location evidence="1">Flagellum axoneme</location>
    </subcellularLocation>
    <subcellularLocation>
        <location evidence="9">Dynein axonemal particle</location>
    </subcellularLocation>
</comment>
<gene>
    <name evidence="16" type="primary">DNAI4</name>
</gene>
<feature type="region of interest" description="Disordered" evidence="15">
    <location>
        <begin position="1"/>
        <end position="71"/>
    </location>
</feature>
<evidence type="ECO:0000313" key="17">
    <source>
        <dbReference type="Proteomes" id="UP000002279"/>
    </source>
</evidence>
<dbReference type="PANTHER" id="PTHR12442:SF12">
    <property type="entry name" value="DYNEIN AXONEMAL INTERMEDIATE CHAIN 4"/>
    <property type="match status" value="1"/>
</dbReference>
<dbReference type="SUPFAM" id="SSF50978">
    <property type="entry name" value="WD40 repeat-like"/>
    <property type="match status" value="1"/>
</dbReference>
<evidence type="ECO:0000256" key="7">
    <source>
        <dbReference type="ARBA" id="ARBA00023212"/>
    </source>
</evidence>
<dbReference type="InterPro" id="IPR001680">
    <property type="entry name" value="WD40_rpt"/>
</dbReference>
<organism evidence="16 17">
    <name type="scientific">Ornithorhynchus anatinus</name>
    <name type="common">Duckbill platypus</name>
    <dbReference type="NCBI Taxonomy" id="9258"/>
    <lineage>
        <taxon>Eukaryota</taxon>
        <taxon>Metazoa</taxon>
        <taxon>Chordata</taxon>
        <taxon>Craniata</taxon>
        <taxon>Vertebrata</taxon>
        <taxon>Euteleostomi</taxon>
        <taxon>Mammalia</taxon>
        <taxon>Monotremata</taxon>
        <taxon>Ornithorhynchidae</taxon>
        <taxon>Ornithorhynchus</taxon>
    </lineage>
</organism>
<dbReference type="GeneTree" id="ENSGT00940000156209"/>
<evidence type="ECO:0000256" key="11">
    <source>
        <dbReference type="ARBA" id="ARBA00041557"/>
    </source>
</evidence>
<feature type="compositionally biased region" description="Low complexity" evidence="15">
    <location>
        <begin position="37"/>
        <end position="51"/>
    </location>
</feature>
<evidence type="ECO:0000256" key="13">
    <source>
        <dbReference type="ARBA" id="ARBA00064258"/>
    </source>
</evidence>
<accession>A0A6I8N8R2</accession>
<evidence type="ECO:0000256" key="4">
    <source>
        <dbReference type="ARBA" id="ARBA00022737"/>
    </source>
</evidence>
<feature type="repeat" description="WD" evidence="14">
    <location>
        <begin position="667"/>
        <end position="709"/>
    </location>
</feature>
<sequence length="803" mass="90652">MADSRRSSRAGRTQSTTSTSFRNQPVRPSAADQRKGSNASSSRRPSINPSRLGRFSRRSIAGISDGRTADKGSLVGNKQIIQIFDEQGRDVTPRPLYHPDGTTQLKHSKFLGPQDISIMSDLSSLSYYQTTITTVSFPFSRSAFGSSYFSKSSLSTTESLAEDIEEPLFKRDTLFSYSDVQVKQEVVQEQLTKEDLDKKVEILLKETKTLVLLNLPPVMISIESEEAEAVKNRNKVYEELCKNKPGNDRYVERMMQTFNRASKNKEVQCDQIQVDDEGIMVTTWDLYDSYNTLDLASSASKTLTTPRSRMKIEPSKDLDQKPSGVSTEEASKTNSIMDVESLVFTKMQEEEEDLSEAIFKSETFQQDLFFMERILMENVFQPKLAAYRKLQVLKEPKIKPEDSKKVPEEGTIDEHMEEEGIQSEKVSPQASEVVPPTLERLWSFSCELTKGHNVSSLAWNKANSDLLAVGYGQFGFKEQKRGLACCWSLKNPMWPERVYHSLHGVTCVDFSLSTPNLLAVGFYNGTVAIYNVCTNSSIPVLDSRESGHKHIGPIWQLKWIEQDRGTTGDDKGEILVTISADGRITKWIIRKGLDSHDLMRLKRTAPARIKKSVGEKEKKGEALISRQAPGMCFDFHPKDTNLYLAGTEEGYIHMCSCSYNEQFLDTYRGHKGPVYKIAWNPFCHDIFLSCSADWGISLWRQDTLKPFLTFYSTTQVVNDIAWSPKSPYVFAAVNESRVEIWDLHTSILDPLIVNVANPGIKFTTILFAQNTDCVLIGDSDGQVIVFEIQNMIISDVTQVRLLF</sequence>